<keyword evidence="1" id="KW-0472">Membrane</keyword>
<evidence type="ECO:0000313" key="3">
    <source>
        <dbReference type="EMBL" id="GEA81284.1"/>
    </source>
</evidence>
<name>A0A4Y3KD20_CELUD</name>
<dbReference type="Proteomes" id="UP000315842">
    <property type="component" value="Unassembled WGS sequence"/>
</dbReference>
<protein>
    <recommendedName>
        <fullName evidence="2">G domain-containing protein</fullName>
    </recommendedName>
</protein>
<proteinExistence type="predicted"/>
<comment type="caution">
    <text evidence="3">The sequence shown here is derived from an EMBL/GenBank/DDBJ whole genome shotgun (WGS) entry which is preliminary data.</text>
</comment>
<dbReference type="EMBL" id="BJLP01000026">
    <property type="protein sequence ID" value="GEA81284.1"/>
    <property type="molecule type" value="Genomic_DNA"/>
</dbReference>
<dbReference type="GO" id="GO:0043024">
    <property type="term" value="F:ribosomal small subunit binding"/>
    <property type="evidence" value="ECO:0007669"/>
    <property type="project" value="TreeGrafter"/>
</dbReference>
<keyword evidence="4" id="KW-1185">Reference proteome</keyword>
<dbReference type="RefSeq" id="WP_141320378.1">
    <property type="nucleotide sequence ID" value="NZ_BJLP01000026.1"/>
</dbReference>
<evidence type="ECO:0000313" key="4">
    <source>
        <dbReference type="Proteomes" id="UP000315842"/>
    </source>
</evidence>
<evidence type="ECO:0000259" key="2">
    <source>
        <dbReference type="Pfam" id="PF01926"/>
    </source>
</evidence>
<dbReference type="SUPFAM" id="SSF52540">
    <property type="entry name" value="P-loop containing nucleoside triphosphate hydrolases"/>
    <property type="match status" value="1"/>
</dbReference>
<keyword evidence="1" id="KW-1133">Transmembrane helix</keyword>
<dbReference type="GO" id="GO:0019843">
    <property type="term" value="F:rRNA binding"/>
    <property type="evidence" value="ECO:0007669"/>
    <property type="project" value="TreeGrafter"/>
</dbReference>
<dbReference type="GO" id="GO:0005525">
    <property type="term" value="F:GTP binding"/>
    <property type="evidence" value="ECO:0007669"/>
    <property type="project" value="InterPro"/>
</dbReference>
<dbReference type="InterPro" id="IPR005662">
    <property type="entry name" value="GTPase_Era-like"/>
</dbReference>
<evidence type="ECO:0000256" key="1">
    <source>
        <dbReference type="SAM" id="Phobius"/>
    </source>
</evidence>
<dbReference type="AlphaFoldDB" id="A0A4Y3KD20"/>
<dbReference type="Pfam" id="PF01926">
    <property type="entry name" value="MMR_HSR1"/>
    <property type="match status" value="1"/>
</dbReference>
<dbReference type="PANTHER" id="PTHR42698:SF1">
    <property type="entry name" value="GTPASE ERA, MITOCHONDRIAL"/>
    <property type="match status" value="1"/>
</dbReference>
<keyword evidence="1" id="KW-0812">Transmembrane</keyword>
<feature type="transmembrane region" description="Helical" evidence="1">
    <location>
        <begin position="427"/>
        <end position="448"/>
    </location>
</feature>
<reference evidence="3 4" key="1">
    <citation type="submission" date="2019-06" db="EMBL/GenBank/DDBJ databases">
        <title>Whole genome shotgun sequence of Cellulomonas uda NBRC 3747.</title>
        <authorList>
            <person name="Hosoyama A."/>
            <person name="Uohara A."/>
            <person name="Ohji S."/>
            <person name="Ichikawa N."/>
        </authorList>
    </citation>
    <scope>NUCLEOTIDE SEQUENCE [LARGE SCALE GENOMIC DNA]</scope>
    <source>
        <strain evidence="3 4">NBRC 3747</strain>
    </source>
</reference>
<sequence length="538" mass="55809">MSLTLEQRADALAAALDAGDGRLAPDLVEDTRALVARVRERAGLSAEHTVVALAGATGSGKSSLLNALAAADLAATGVQRPTTSHPLALVVPAGDGGRDPSALLDWLEVDRRHVLPAATTALPPGLVLLDLPDHDSVVVEHRVRAERLVARADLLVWVVDPQKYADAALHEGFLRTLVGHDEVVVLALNQVDRLTHGDAAAVLADLRRLATADGIGAARALGLSAATGAGVDALRALVADAVRRREASTRRFGADLRNAAAVVLDACGPPVRGRTPDPRALVDALADAAGVPTVVDAVRRATVRAATARTGWPPVRWVAGLRPDPLRRLGLAPRPAPQAELARTSLPPLGAAQRARAATAVRDHADAALAGAPDAWVLAARARLDPAALTDARTGALPDALDHAIARTPLVPQRPAWWWRVVAGLQWLLLTAAVVGGLWLAGLAPMGYLRLPEPDVPQWGPVPVPTALLVGGVLAGVLVALLAGVAARLGARRRARAAGRRLRAAVAQVADALVVDPLAQETAALERCRSQAARAAAR</sequence>
<dbReference type="InterPro" id="IPR027417">
    <property type="entry name" value="P-loop_NTPase"/>
</dbReference>
<organism evidence="3 4">
    <name type="scientific">Cellulomonas uda</name>
    <dbReference type="NCBI Taxonomy" id="1714"/>
    <lineage>
        <taxon>Bacteria</taxon>
        <taxon>Bacillati</taxon>
        <taxon>Actinomycetota</taxon>
        <taxon>Actinomycetes</taxon>
        <taxon>Micrococcales</taxon>
        <taxon>Cellulomonadaceae</taxon>
        <taxon>Cellulomonas</taxon>
    </lineage>
</organism>
<dbReference type="Gene3D" id="3.40.50.300">
    <property type="entry name" value="P-loop containing nucleotide triphosphate hydrolases"/>
    <property type="match status" value="1"/>
</dbReference>
<dbReference type="PANTHER" id="PTHR42698">
    <property type="entry name" value="GTPASE ERA"/>
    <property type="match status" value="1"/>
</dbReference>
<feature type="domain" description="G" evidence="2">
    <location>
        <begin position="51"/>
        <end position="167"/>
    </location>
</feature>
<dbReference type="GO" id="GO:0005829">
    <property type="term" value="C:cytosol"/>
    <property type="evidence" value="ECO:0007669"/>
    <property type="project" value="TreeGrafter"/>
</dbReference>
<feature type="transmembrane region" description="Helical" evidence="1">
    <location>
        <begin position="468"/>
        <end position="491"/>
    </location>
</feature>
<dbReference type="InterPro" id="IPR006073">
    <property type="entry name" value="GTP-bd"/>
</dbReference>
<gene>
    <name evidence="3" type="ORF">CUD01_17280</name>
</gene>
<dbReference type="GO" id="GO:0000028">
    <property type="term" value="P:ribosomal small subunit assembly"/>
    <property type="evidence" value="ECO:0007669"/>
    <property type="project" value="TreeGrafter"/>
</dbReference>
<accession>A0A4Y3KD20</accession>